<name>A0A2P5W477_GOSBA</name>
<evidence type="ECO:0000256" key="8">
    <source>
        <dbReference type="ARBA" id="ARBA00023186"/>
    </source>
</evidence>
<keyword evidence="10" id="KW-0175">Coiled coil</keyword>
<dbReference type="InterPro" id="IPR019489">
    <property type="entry name" value="Clp_ATPase_C"/>
</dbReference>
<evidence type="ECO:0000256" key="7">
    <source>
        <dbReference type="ARBA" id="ARBA00022840"/>
    </source>
</evidence>
<dbReference type="GO" id="GO:0005737">
    <property type="term" value="C:cytoplasm"/>
    <property type="evidence" value="ECO:0007669"/>
    <property type="project" value="TreeGrafter"/>
</dbReference>
<evidence type="ECO:0000313" key="13">
    <source>
        <dbReference type="EMBL" id="PPR85926.1"/>
    </source>
</evidence>
<feature type="domain" description="Clp R" evidence="12">
    <location>
        <begin position="586"/>
        <end position="666"/>
    </location>
</feature>
<evidence type="ECO:0000256" key="9">
    <source>
        <dbReference type="PROSITE-ProRule" id="PRU01251"/>
    </source>
</evidence>
<dbReference type="CDD" id="cd00009">
    <property type="entry name" value="AAA"/>
    <property type="match status" value="1"/>
</dbReference>
<dbReference type="Gene3D" id="1.10.1780.10">
    <property type="entry name" value="Clp, N-terminal domain"/>
    <property type="match status" value="1"/>
</dbReference>
<dbReference type="FunFam" id="3.40.50.300:FF:000025">
    <property type="entry name" value="ATP-dependent Clp protease subunit"/>
    <property type="match status" value="1"/>
</dbReference>
<dbReference type="InterPro" id="IPR004146">
    <property type="entry name" value="DC1"/>
</dbReference>
<dbReference type="PROSITE" id="PS50081">
    <property type="entry name" value="ZF_DAG_PE_2"/>
    <property type="match status" value="1"/>
</dbReference>
<evidence type="ECO:0000256" key="6">
    <source>
        <dbReference type="ARBA" id="ARBA00022833"/>
    </source>
</evidence>
<evidence type="ECO:0000256" key="3">
    <source>
        <dbReference type="ARBA" id="ARBA00022737"/>
    </source>
</evidence>
<keyword evidence="2" id="KW-0479">Metal-binding</keyword>
<evidence type="ECO:0000259" key="12">
    <source>
        <dbReference type="PROSITE" id="PS51903"/>
    </source>
</evidence>
<dbReference type="Pfam" id="PF07724">
    <property type="entry name" value="AAA_2"/>
    <property type="match status" value="1"/>
</dbReference>
<dbReference type="SUPFAM" id="SSF52540">
    <property type="entry name" value="P-loop containing nucleoside triphosphate hydrolases"/>
    <property type="match status" value="2"/>
</dbReference>
<dbReference type="InterPro" id="IPR001270">
    <property type="entry name" value="ClpA/B"/>
</dbReference>
<dbReference type="PROSITE" id="PS51903">
    <property type="entry name" value="CLP_R"/>
    <property type="match status" value="1"/>
</dbReference>
<keyword evidence="4" id="KW-0547">Nucleotide-binding</keyword>
<dbReference type="Proteomes" id="UP000239757">
    <property type="component" value="Unassembled WGS sequence"/>
</dbReference>
<evidence type="ECO:0000313" key="14">
    <source>
        <dbReference type="Proteomes" id="UP000239757"/>
    </source>
</evidence>
<dbReference type="InterPro" id="IPR041546">
    <property type="entry name" value="ClpA/ClpB_AAA_lid"/>
</dbReference>
<dbReference type="GO" id="GO:0005524">
    <property type="term" value="F:ATP binding"/>
    <property type="evidence" value="ECO:0007669"/>
    <property type="project" value="UniProtKB-KW"/>
</dbReference>
<dbReference type="InterPro" id="IPR003959">
    <property type="entry name" value="ATPase_AAA_core"/>
</dbReference>
<dbReference type="InterPro" id="IPR001965">
    <property type="entry name" value="Znf_PHD"/>
</dbReference>
<dbReference type="Pfam" id="PF03107">
    <property type="entry name" value="C1_2"/>
    <property type="match status" value="5"/>
</dbReference>
<dbReference type="GO" id="GO:0016887">
    <property type="term" value="F:ATP hydrolysis activity"/>
    <property type="evidence" value="ECO:0007669"/>
    <property type="project" value="InterPro"/>
</dbReference>
<dbReference type="OrthoDB" id="1749655at2759"/>
<feature type="coiled-coil region" evidence="10">
    <location>
        <begin position="847"/>
        <end position="927"/>
    </location>
</feature>
<dbReference type="InterPro" id="IPR004176">
    <property type="entry name" value="Clp_R_N"/>
</dbReference>
<evidence type="ECO:0000256" key="2">
    <source>
        <dbReference type="ARBA" id="ARBA00022723"/>
    </source>
</evidence>
<keyword evidence="5" id="KW-0863">Zinc-finger</keyword>
<feature type="domain" description="Phorbol-ester/DAG-type" evidence="11">
    <location>
        <begin position="255"/>
        <end position="302"/>
    </location>
</feature>
<dbReference type="InterPro" id="IPR003593">
    <property type="entry name" value="AAA+_ATPase"/>
</dbReference>
<dbReference type="Pfam" id="PF17871">
    <property type="entry name" value="AAA_lid_9"/>
    <property type="match status" value="1"/>
</dbReference>
<dbReference type="PANTHER" id="PTHR11638">
    <property type="entry name" value="ATP-DEPENDENT CLP PROTEASE"/>
    <property type="match status" value="1"/>
</dbReference>
<dbReference type="Gene3D" id="3.40.50.300">
    <property type="entry name" value="P-loop containing nucleotide triphosphate hydrolases"/>
    <property type="match status" value="3"/>
</dbReference>
<dbReference type="SUPFAM" id="SSF81923">
    <property type="entry name" value="Double Clp-N motif"/>
    <property type="match status" value="1"/>
</dbReference>
<organism evidence="13 14">
    <name type="scientific">Gossypium barbadense</name>
    <name type="common">Sea Island cotton</name>
    <name type="synonym">Hibiscus barbadensis</name>
    <dbReference type="NCBI Taxonomy" id="3634"/>
    <lineage>
        <taxon>Eukaryota</taxon>
        <taxon>Viridiplantae</taxon>
        <taxon>Streptophyta</taxon>
        <taxon>Embryophyta</taxon>
        <taxon>Tracheophyta</taxon>
        <taxon>Spermatophyta</taxon>
        <taxon>Magnoliopsida</taxon>
        <taxon>eudicotyledons</taxon>
        <taxon>Gunneridae</taxon>
        <taxon>Pentapetalae</taxon>
        <taxon>rosids</taxon>
        <taxon>malvids</taxon>
        <taxon>Malvales</taxon>
        <taxon>Malvaceae</taxon>
        <taxon>Malvoideae</taxon>
        <taxon>Gossypium</taxon>
    </lineage>
</organism>
<evidence type="ECO:0000259" key="11">
    <source>
        <dbReference type="PROSITE" id="PS50081"/>
    </source>
</evidence>
<sequence>MDLTLSETKKRGEMELQHFSHHHPLLFIQHQSVTDEAAQCFGCEELIDGPSYGCNDCKYYLHKRCAELELTPHLNHPFHPQHLLTLFPKSPYEGRWGCDFCRRPPSSGFVYHCDPCQFDLHINCALLQSSIAPNFPTSLHQHPLFFIQDHNDEVNRDCSGCMKPVSGPIYYCLDKRCFILHKQCAELPLEINHPYDRRKHPLTLLPKPPTHLHNCSCYLCKIQWKGFIYSCSFCKIELTLDDFFSPQTITNASHEHPWMLLSRQMSFICDFCGTTGDRTPYLCATCNLLVHKNCISLPQNIMITRHHHVISHSYSLTQLDELCRICYEEVDTRYGSYHCSASDCNYIAHVHCATDKAVWDGKSIPEDYDERSMVALDESINWITDVVEQMSFGENTVAVEIKHAYHDHNLRLTFSGEMNDDGQCDGCMRPISTPFYSCEQSWYKYDRHLLTLACSDDSDPSQHYCDLCEHERDPNDWFYYCAECDNTLHSKCALGDIPFLKIGSNIDKPLFHNHPHPFTIVKNIWDCPPCKVCGEVCNGQALQLHVLLKDGIGYMNELNFHKKTDFPVVYFLSPSAAQYVDRVFHQALKKLPAQSPAPNQVRASYSLIKAIRHAQAAQQSRGDTHLAVDQLILGLLEDSQITDLLKEVGVTPAKVKFEQAGKLDPVIGRDEEIRRVIRILPRRTKNNPVLIGEPAVGKTVVVEGLAQRIVRGDVPSNLADVRLVALDMGALIAGANRGELEERLCIGATTLEEHRKYIEKDAAFERRFQQVYVAEPSVPNTISILQGLKEKYEGHHGVRIQDCALVIAAQLSSRYITDVIFLTKQLIWFMEIVQMWELQLDSQPDKIDKHERKRMQLEVELHALEKENDKASKAQLVEVWRELDDLRDKLQPLKMKYRKEKERVDEIRRLKQKRDKLILALQEAERRYDLAIAANLIYGEIQEVESTLAQIEGTADENIMLTETVGPEHIADVVNCWTGIPVTRIGQNEKERLIGLAERLHQRVVGQNQAVDAVAEAVLRSRAALGRPQQPTGSFLFLGPAGVGKTELSKSLAEQLFDDENLPIRTDMSEHMEQHSVARLIGAQLGYIGHKKGGQLTEAARRRPYSVVLFDEVEKAHLSVFNTLLQVLDDGRLTDGQGRTVDFRNTVIIMKSNLGAEHLLSGLSGKCAMQVVRDRVMQEVRRHFRPELLSRLDEIKVARLRMKDVASRLAERGIALTVEDSTLDYILAESYDPVYGGRPIRRLLEKKVVTELSRMLVKEEIDVNSTVYIDAPNGSELVYQIEKNEGLVNAETGQKADELI</sequence>
<dbReference type="SMART" id="SM01086">
    <property type="entry name" value="ClpB_D2-small"/>
    <property type="match status" value="1"/>
</dbReference>
<keyword evidence="6" id="KW-0862">Zinc</keyword>
<protein>
    <submittedName>
        <fullName evidence="13">Uncharacterized protein</fullName>
    </submittedName>
</protein>
<dbReference type="InterPro" id="IPR036628">
    <property type="entry name" value="Clp_N_dom_sf"/>
</dbReference>
<dbReference type="Pfam" id="PF02861">
    <property type="entry name" value="Clp_N"/>
    <property type="match status" value="1"/>
</dbReference>
<keyword evidence="3 9" id="KW-0677">Repeat</keyword>
<dbReference type="InterPro" id="IPR050130">
    <property type="entry name" value="ClpA_ClpB"/>
</dbReference>
<evidence type="ECO:0000256" key="5">
    <source>
        <dbReference type="ARBA" id="ARBA00022771"/>
    </source>
</evidence>
<dbReference type="GO" id="GO:0034605">
    <property type="term" value="P:cellular response to heat"/>
    <property type="evidence" value="ECO:0007669"/>
    <property type="project" value="TreeGrafter"/>
</dbReference>
<dbReference type="InterPro" id="IPR002219">
    <property type="entry name" value="PKC_DAG/PE"/>
</dbReference>
<dbReference type="InterPro" id="IPR046349">
    <property type="entry name" value="C1-like_sf"/>
</dbReference>
<dbReference type="CDD" id="cd19499">
    <property type="entry name" value="RecA-like_ClpB_Hsp104-like"/>
    <property type="match status" value="1"/>
</dbReference>
<keyword evidence="8" id="KW-0143">Chaperone</keyword>
<comment type="similarity">
    <text evidence="1">Belongs to the ClpA/ClpB family.</text>
</comment>
<dbReference type="PRINTS" id="PR00300">
    <property type="entry name" value="CLPPROTEASEA"/>
</dbReference>
<dbReference type="SUPFAM" id="SSF57889">
    <property type="entry name" value="Cysteine-rich domain"/>
    <property type="match status" value="6"/>
</dbReference>
<dbReference type="FunFam" id="3.40.50.300:FF:000120">
    <property type="entry name" value="ATP-dependent chaperone ClpB"/>
    <property type="match status" value="1"/>
</dbReference>
<gene>
    <name evidence="13" type="ORF">GOBAR_AA34764</name>
</gene>
<evidence type="ECO:0000256" key="4">
    <source>
        <dbReference type="ARBA" id="ARBA00022741"/>
    </source>
</evidence>
<evidence type="ECO:0000256" key="1">
    <source>
        <dbReference type="ARBA" id="ARBA00008675"/>
    </source>
</evidence>
<evidence type="ECO:0000256" key="10">
    <source>
        <dbReference type="SAM" id="Coils"/>
    </source>
</evidence>
<dbReference type="SMART" id="SM00382">
    <property type="entry name" value="AAA"/>
    <property type="match status" value="2"/>
</dbReference>
<proteinExistence type="inferred from homology"/>
<dbReference type="Gene3D" id="1.10.8.60">
    <property type="match status" value="2"/>
</dbReference>
<dbReference type="EMBL" id="KZ669205">
    <property type="protein sequence ID" value="PPR85926.1"/>
    <property type="molecule type" value="Genomic_DNA"/>
</dbReference>
<dbReference type="Gene3D" id="6.10.140.130">
    <property type="match status" value="1"/>
</dbReference>
<reference evidence="13 14" key="1">
    <citation type="submission" date="2015-01" db="EMBL/GenBank/DDBJ databases">
        <title>Genome of allotetraploid Gossypium barbadense reveals genomic plasticity and fiber elongation in cotton evolution.</title>
        <authorList>
            <person name="Chen X."/>
            <person name="Liu X."/>
            <person name="Zhao B."/>
            <person name="Zheng H."/>
            <person name="Hu Y."/>
            <person name="Lu G."/>
            <person name="Yang C."/>
            <person name="Chen J."/>
            <person name="Shan C."/>
            <person name="Zhang L."/>
            <person name="Zhou Y."/>
            <person name="Wang L."/>
            <person name="Guo W."/>
            <person name="Bai Y."/>
            <person name="Ruan J."/>
            <person name="Shangguan X."/>
            <person name="Mao Y."/>
            <person name="Jiang J."/>
            <person name="Zhu Y."/>
            <person name="Lei J."/>
            <person name="Kang H."/>
            <person name="Chen S."/>
            <person name="He X."/>
            <person name="Wang R."/>
            <person name="Wang Y."/>
            <person name="Chen J."/>
            <person name="Wang L."/>
            <person name="Yu S."/>
            <person name="Wang B."/>
            <person name="Wei J."/>
            <person name="Song S."/>
            <person name="Lu X."/>
            <person name="Gao Z."/>
            <person name="Gu W."/>
            <person name="Deng X."/>
            <person name="Ma D."/>
            <person name="Wang S."/>
            <person name="Liang W."/>
            <person name="Fang L."/>
            <person name="Cai C."/>
            <person name="Zhu X."/>
            <person name="Zhou B."/>
            <person name="Zhang Y."/>
            <person name="Chen Z."/>
            <person name="Xu S."/>
            <person name="Zhu R."/>
            <person name="Wang S."/>
            <person name="Zhang T."/>
            <person name="Zhao G."/>
        </authorList>
    </citation>
    <scope>NUCLEOTIDE SEQUENCE [LARGE SCALE GENOMIC DNA]</scope>
    <source>
        <strain evidence="14">cv. Xinhai21</strain>
        <tissue evidence="13">Leaf</tissue>
    </source>
</reference>
<dbReference type="SMART" id="SM00249">
    <property type="entry name" value="PHD"/>
    <property type="match status" value="3"/>
</dbReference>
<dbReference type="InterPro" id="IPR027417">
    <property type="entry name" value="P-loop_NTPase"/>
</dbReference>
<accession>A0A2P5W477</accession>
<dbReference type="GO" id="GO:0008270">
    <property type="term" value="F:zinc ion binding"/>
    <property type="evidence" value="ECO:0007669"/>
    <property type="project" value="UniProtKB-KW"/>
</dbReference>
<dbReference type="PANTHER" id="PTHR11638:SF18">
    <property type="entry name" value="HEAT SHOCK PROTEIN 104"/>
    <property type="match status" value="1"/>
</dbReference>
<keyword evidence="7" id="KW-0067">ATP-binding</keyword>